<protein>
    <submittedName>
        <fullName evidence="1">26291_t:CDS:1</fullName>
    </submittedName>
</protein>
<evidence type="ECO:0000313" key="2">
    <source>
        <dbReference type="Proteomes" id="UP000789901"/>
    </source>
</evidence>
<gene>
    <name evidence="1" type="ORF">GMARGA_LOCUS34852</name>
</gene>
<proteinExistence type="predicted"/>
<feature type="non-terminal residue" evidence="1">
    <location>
        <position position="1"/>
    </location>
</feature>
<comment type="caution">
    <text evidence="1">The sequence shown here is derived from an EMBL/GenBank/DDBJ whole genome shotgun (WGS) entry which is preliminary data.</text>
</comment>
<organism evidence="1 2">
    <name type="scientific">Gigaspora margarita</name>
    <dbReference type="NCBI Taxonomy" id="4874"/>
    <lineage>
        <taxon>Eukaryota</taxon>
        <taxon>Fungi</taxon>
        <taxon>Fungi incertae sedis</taxon>
        <taxon>Mucoromycota</taxon>
        <taxon>Glomeromycotina</taxon>
        <taxon>Glomeromycetes</taxon>
        <taxon>Diversisporales</taxon>
        <taxon>Gigasporaceae</taxon>
        <taxon>Gigaspora</taxon>
    </lineage>
</organism>
<sequence>MKKQRNSYSVEEKQKAMELAHQTSNIYATNYYSLDLTMLGQWVKQFSQSIPSKKSSRSVGSGHRPFFPEEEAQLYEWVKTVQENGLAITYSNLRIKMAEIL</sequence>
<feature type="non-terminal residue" evidence="1">
    <location>
        <position position="101"/>
    </location>
</feature>
<reference evidence="1 2" key="1">
    <citation type="submission" date="2021-06" db="EMBL/GenBank/DDBJ databases">
        <authorList>
            <person name="Kallberg Y."/>
            <person name="Tangrot J."/>
            <person name="Rosling A."/>
        </authorList>
    </citation>
    <scope>NUCLEOTIDE SEQUENCE [LARGE SCALE GENOMIC DNA]</scope>
    <source>
        <strain evidence="1 2">120-4 pot B 10/14</strain>
    </source>
</reference>
<dbReference type="EMBL" id="CAJVQB010062538">
    <property type="protein sequence ID" value="CAG8840308.1"/>
    <property type="molecule type" value="Genomic_DNA"/>
</dbReference>
<name>A0ABN7WT97_GIGMA</name>
<keyword evidence="2" id="KW-1185">Reference proteome</keyword>
<evidence type="ECO:0000313" key="1">
    <source>
        <dbReference type="EMBL" id="CAG8840308.1"/>
    </source>
</evidence>
<accession>A0ABN7WT97</accession>
<dbReference type="Proteomes" id="UP000789901">
    <property type="component" value="Unassembled WGS sequence"/>
</dbReference>